<protein>
    <recommendedName>
        <fullName evidence="4">Bacteriocin immunity protein</fullName>
    </recommendedName>
</protein>
<dbReference type="InterPro" id="IPR015046">
    <property type="entry name" value="LciA_Immunity-like"/>
</dbReference>
<dbReference type="Proteomes" id="UP000286848">
    <property type="component" value="Unassembled WGS sequence"/>
</dbReference>
<proteinExistence type="predicted"/>
<organism evidence="2 3">
    <name type="scientific">Ligilactobacillus salitolerans</name>
    <dbReference type="NCBI Taxonomy" id="1808352"/>
    <lineage>
        <taxon>Bacteria</taxon>
        <taxon>Bacillati</taxon>
        <taxon>Bacillota</taxon>
        <taxon>Bacilli</taxon>
        <taxon>Lactobacillales</taxon>
        <taxon>Lactobacillaceae</taxon>
        <taxon>Ligilactobacillus</taxon>
    </lineage>
</organism>
<comment type="caution">
    <text evidence="2">The sequence shown here is derived from an EMBL/GenBank/DDBJ whole genome shotgun (WGS) entry which is preliminary data.</text>
</comment>
<sequence length="124" mass="13959">MDNKLKEAGLLMSENKEKKLMDMMSTAYDDTEVTKCPDLMELLLKSATELNNEEPYIKVVTQLGRGISDHYMKNGRNLPNVMTAIYHFIQPDMKEGSINNAALRQKAIGYGIASMPAMFGFFSN</sequence>
<dbReference type="InterPro" id="IPR023130">
    <property type="entry name" value="Ta0600-like_sf"/>
</dbReference>
<name>A0A401IT34_9LACO</name>
<evidence type="ECO:0000313" key="3">
    <source>
        <dbReference type="Proteomes" id="UP000286848"/>
    </source>
</evidence>
<dbReference type="Pfam" id="PF08951">
    <property type="entry name" value="EntA_Immun"/>
    <property type="match status" value="1"/>
</dbReference>
<gene>
    <name evidence="2" type="ORF">LFYK43_11380</name>
</gene>
<dbReference type="EMBL" id="BFFP01000016">
    <property type="protein sequence ID" value="GBG94679.1"/>
    <property type="molecule type" value="Genomic_DNA"/>
</dbReference>
<evidence type="ECO:0008006" key="4">
    <source>
        <dbReference type="Google" id="ProtNLM"/>
    </source>
</evidence>
<keyword evidence="3" id="KW-1185">Reference proteome</keyword>
<dbReference type="GO" id="GO:0030153">
    <property type="term" value="P:bacteriocin immunity"/>
    <property type="evidence" value="ECO:0007669"/>
    <property type="project" value="UniProtKB-KW"/>
</dbReference>
<dbReference type="Gene3D" id="1.20.1440.50">
    <property type="entry name" value="Ta0600-like"/>
    <property type="match status" value="1"/>
</dbReference>
<dbReference type="RefSeq" id="WP_124976312.1">
    <property type="nucleotide sequence ID" value="NZ_BFFP01000016.1"/>
</dbReference>
<dbReference type="SUPFAM" id="SSF109797">
    <property type="entry name" value="Bacteriocin immunity protein-like"/>
    <property type="match status" value="1"/>
</dbReference>
<evidence type="ECO:0000313" key="2">
    <source>
        <dbReference type="EMBL" id="GBG94679.1"/>
    </source>
</evidence>
<accession>A0A401IT34</accession>
<reference evidence="2 3" key="1">
    <citation type="journal article" date="2019" name="Int. J. Syst. Evol. Microbiol.">
        <title>Lactobacillus salitolerans sp. nov., a novel lactic acid bacterium isolated from spent mushroom substrates.</title>
        <authorList>
            <person name="Tohno M."/>
            <person name="Tanizawa Y."/>
            <person name="Kojima Y."/>
            <person name="Sakamoto M."/>
            <person name="Nakamura Y."/>
            <person name="Ohkuma M."/>
            <person name="Kobayashi H."/>
        </authorList>
    </citation>
    <scope>NUCLEOTIDE SEQUENCE [LARGE SCALE GENOMIC DNA]</scope>
    <source>
        <strain evidence="2 3">YK43</strain>
    </source>
</reference>
<dbReference type="OrthoDB" id="2296075at2"/>
<keyword evidence="1" id="KW-0079">Bacteriocin immunity</keyword>
<evidence type="ECO:0000256" key="1">
    <source>
        <dbReference type="ARBA" id="ARBA00023025"/>
    </source>
</evidence>
<dbReference type="AlphaFoldDB" id="A0A401IT34"/>